<dbReference type="Gene3D" id="2.60.40.1910">
    <property type="match status" value="3"/>
</dbReference>
<feature type="binding site" evidence="23">
    <location>
        <position position="283"/>
    </location>
    <ligand>
        <name>Zn(2+)</name>
        <dbReference type="ChEBI" id="CHEBI:29105"/>
        <note>catalytic</note>
    </ligand>
</feature>
<reference evidence="29 30" key="1">
    <citation type="journal article" date="2010" name="Science">
        <title>Genomic comparison of the ants Camponotus floridanus and Harpegnathos saltator.</title>
        <authorList>
            <person name="Bonasio R."/>
            <person name="Zhang G."/>
            <person name="Ye C."/>
            <person name="Mutti N.S."/>
            <person name="Fang X."/>
            <person name="Qin N."/>
            <person name="Donahue G."/>
            <person name="Yang P."/>
            <person name="Li Q."/>
            <person name="Li C."/>
            <person name="Zhang P."/>
            <person name="Huang Z."/>
            <person name="Berger S.L."/>
            <person name="Reinberg D."/>
            <person name="Wang J."/>
            <person name="Liebig J."/>
        </authorList>
    </citation>
    <scope>NUCLEOTIDE SEQUENCE [LARGE SCALE GENOMIC DNA]</scope>
    <source>
        <strain evidence="29 30">R22 G/1</strain>
    </source>
</reference>
<dbReference type="SUPFAM" id="SSF55486">
    <property type="entry name" value="Metalloproteases ('zincins'), catalytic domain"/>
    <property type="match status" value="3"/>
</dbReference>
<evidence type="ECO:0000256" key="5">
    <source>
        <dbReference type="ARBA" id="ARBA00012564"/>
    </source>
</evidence>
<dbReference type="GO" id="GO:0042277">
    <property type="term" value="F:peptide binding"/>
    <property type="evidence" value="ECO:0007669"/>
    <property type="project" value="TreeGrafter"/>
</dbReference>
<evidence type="ECO:0000256" key="10">
    <source>
        <dbReference type="ARBA" id="ARBA00022692"/>
    </source>
</evidence>
<dbReference type="FunFam" id="2.60.40.1730:FF:000013">
    <property type="entry name" value="Aminopeptidase"/>
    <property type="match status" value="1"/>
</dbReference>
<keyword evidence="9" id="KW-0645">Protease</keyword>
<evidence type="ECO:0000256" key="1">
    <source>
        <dbReference type="ARBA" id="ARBA00000098"/>
    </source>
</evidence>
<dbReference type="GO" id="GO:0016285">
    <property type="term" value="F:alanyl aminopeptidase activity"/>
    <property type="evidence" value="ECO:0007669"/>
    <property type="project" value="UniProtKB-EC"/>
</dbReference>
<feature type="domain" description="Peptidase M1 membrane alanine aminopeptidase" evidence="26">
    <location>
        <begin position="1100"/>
        <end position="1322"/>
    </location>
</feature>
<feature type="domain" description="ERAP1-like C-terminal" evidence="27">
    <location>
        <begin position="519"/>
        <end position="828"/>
    </location>
</feature>
<keyword evidence="14 23" id="KW-0862">Zinc</keyword>
<dbReference type="InterPro" id="IPR045357">
    <property type="entry name" value="Aminopeptidase_N-like_N"/>
</dbReference>
<keyword evidence="11 23" id="KW-0479">Metal-binding</keyword>
<dbReference type="Gene3D" id="1.25.50.20">
    <property type="match status" value="3"/>
</dbReference>
<keyword evidence="10 25" id="KW-0812">Transmembrane</keyword>
<feature type="domain" description="Aminopeptidase N-like N-terminal" evidence="28">
    <location>
        <begin position="9"/>
        <end position="177"/>
    </location>
</feature>
<evidence type="ECO:0000256" key="8">
    <source>
        <dbReference type="ARBA" id="ARBA00022622"/>
    </source>
</evidence>
<evidence type="ECO:0000256" key="20">
    <source>
        <dbReference type="ARBA" id="ARBA00023180"/>
    </source>
</evidence>
<evidence type="ECO:0000256" key="25">
    <source>
        <dbReference type="SAM" id="Phobius"/>
    </source>
</evidence>
<dbReference type="InParanoid" id="E2BB80"/>
<feature type="domain" description="ERAP1-like C-terminal" evidence="27">
    <location>
        <begin position="2270"/>
        <end position="2571"/>
    </location>
</feature>
<dbReference type="FunFam" id="1.10.390.10:FF:000019">
    <property type="entry name" value="Aminopeptidase"/>
    <property type="match status" value="3"/>
</dbReference>
<dbReference type="Gene3D" id="2.60.40.1730">
    <property type="entry name" value="tricorn interacting facor f3 domain"/>
    <property type="match status" value="3"/>
</dbReference>
<evidence type="ECO:0000256" key="9">
    <source>
        <dbReference type="ARBA" id="ARBA00022670"/>
    </source>
</evidence>
<dbReference type="GO" id="GO:0005615">
    <property type="term" value="C:extracellular space"/>
    <property type="evidence" value="ECO:0007669"/>
    <property type="project" value="TreeGrafter"/>
</dbReference>
<evidence type="ECO:0000256" key="3">
    <source>
        <dbReference type="ARBA" id="ARBA00004609"/>
    </source>
</evidence>
<dbReference type="GO" id="GO:0008270">
    <property type="term" value="F:zinc ion binding"/>
    <property type="evidence" value="ECO:0007669"/>
    <property type="project" value="InterPro"/>
</dbReference>
<keyword evidence="13" id="KW-0378">Hydrolase</keyword>
<gene>
    <name evidence="29" type="ORF">EAI_16597</name>
</gene>
<evidence type="ECO:0000256" key="13">
    <source>
        <dbReference type="ARBA" id="ARBA00022801"/>
    </source>
</evidence>
<evidence type="ECO:0000256" key="24">
    <source>
        <dbReference type="PIRSR" id="PIRSR634016-4"/>
    </source>
</evidence>
<evidence type="ECO:0000256" key="18">
    <source>
        <dbReference type="ARBA" id="ARBA00023136"/>
    </source>
</evidence>
<comment type="cofactor">
    <cofactor evidence="23">
        <name>Zn(2+)</name>
        <dbReference type="ChEBI" id="CHEBI:29105"/>
    </cofactor>
    <text evidence="23">Binds 1 zinc ion per subunit.</text>
</comment>
<dbReference type="EMBL" id="GL446946">
    <property type="protein sequence ID" value="EFN87053.1"/>
    <property type="molecule type" value="Genomic_DNA"/>
</dbReference>
<dbReference type="InterPro" id="IPR024571">
    <property type="entry name" value="ERAP1-like_C_dom"/>
</dbReference>
<keyword evidence="17" id="KW-0482">Metalloprotease</keyword>
<dbReference type="Pfam" id="PF17900">
    <property type="entry name" value="Peptidase_M1_N"/>
    <property type="match status" value="3"/>
</dbReference>
<comment type="similarity">
    <text evidence="4">Belongs to the peptidase M1 family.</text>
</comment>
<dbReference type="FunFam" id="1.25.50.20:FF:000001">
    <property type="entry name" value="Aminopeptidase"/>
    <property type="match status" value="2"/>
</dbReference>
<feature type="domain" description="Aminopeptidase N-like N-terminal" evidence="28">
    <location>
        <begin position="1740"/>
        <end position="1934"/>
    </location>
</feature>
<keyword evidence="8" id="KW-0336">GPI-anchor</keyword>
<dbReference type="PANTHER" id="PTHR11533">
    <property type="entry name" value="PROTEASE M1 ZINC METALLOPROTEASE"/>
    <property type="match status" value="1"/>
</dbReference>
<dbReference type="GO" id="GO:0006508">
    <property type="term" value="P:proteolysis"/>
    <property type="evidence" value="ECO:0007669"/>
    <property type="project" value="UniProtKB-KW"/>
</dbReference>
<evidence type="ECO:0000256" key="12">
    <source>
        <dbReference type="ARBA" id="ARBA00022729"/>
    </source>
</evidence>
<evidence type="ECO:0000256" key="15">
    <source>
        <dbReference type="ARBA" id="ARBA00022968"/>
    </source>
</evidence>
<feature type="active site" description="Proton acceptor" evidence="22">
    <location>
        <position position="280"/>
    </location>
</feature>
<dbReference type="GO" id="GO:0005737">
    <property type="term" value="C:cytoplasm"/>
    <property type="evidence" value="ECO:0007669"/>
    <property type="project" value="TreeGrafter"/>
</dbReference>
<keyword evidence="18 25" id="KW-0472">Membrane</keyword>
<dbReference type="Gene3D" id="1.10.390.10">
    <property type="entry name" value="Neutral Protease Domain 2"/>
    <property type="match status" value="3"/>
</dbReference>
<dbReference type="CDD" id="cd09601">
    <property type="entry name" value="M1_APN-Q_like"/>
    <property type="match status" value="3"/>
</dbReference>
<evidence type="ECO:0000256" key="19">
    <source>
        <dbReference type="ARBA" id="ARBA00023157"/>
    </source>
</evidence>
<dbReference type="OMA" id="HRTDMSA"/>
<keyword evidence="15" id="KW-0735">Signal-anchor</keyword>
<keyword evidence="12" id="KW-0732">Signal</keyword>
<dbReference type="InterPro" id="IPR014782">
    <property type="entry name" value="Peptidase_M1_dom"/>
</dbReference>
<evidence type="ECO:0000259" key="26">
    <source>
        <dbReference type="Pfam" id="PF01433"/>
    </source>
</evidence>
<evidence type="ECO:0000313" key="30">
    <source>
        <dbReference type="Proteomes" id="UP000008237"/>
    </source>
</evidence>
<evidence type="ECO:0000256" key="23">
    <source>
        <dbReference type="PIRSR" id="PIRSR634016-3"/>
    </source>
</evidence>
<dbReference type="InterPro" id="IPR042097">
    <property type="entry name" value="Aminopeptidase_N-like_N_sf"/>
</dbReference>
<evidence type="ECO:0000259" key="28">
    <source>
        <dbReference type="Pfam" id="PF17900"/>
    </source>
</evidence>
<dbReference type="SUPFAM" id="SSF63737">
    <property type="entry name" value="Leukotriene A4 hydrolase N-terminal domain"/>
    <property type="match status" value="3"/>
</dbReference>
<dbReference type="InterPro" id="IPR001930">
    <property type="entry name" value="Peptidase_M1"/>
</dbReference>
<dbReference type="PANTHER" id="PTHR11533:SF290">
    <property type="entry name" value="AMINOPEPTIDASE"/>
    <property type="match status" value="1"/>
</dbReference>
<keyword evidence="20" id="KW-0325">Glycoprotein</keyword>
<feature type="domain" description="Aminopeptidase N-like N-terminal" evidence="28">
    <location>
        <begin position="877"/>
        <end position="1069"/>
    </location>
</feature>
<evidence type="ECO:0000256" key="6">
    <source>
        <dbReference type="ARBA" id="ARBA00015611"/>
    </source>
</evidence>
<proteinExistence type="inferred from homology"/>
<dbReference type="GO" id="GO:0098552">
    <property type="term" value="C:side of membrane"/>
    <property type="evidence" value="ECO:0007669"/>
    <property type="project" value="UniProtKB-KW"/>
</dbReference>
<evidence type="ECO:0000256" key="14">
    <source>
        <dbReference type="ARBA" id="ARBA00022833"/>
    </source>
</evidence>
<feature type="domain" description="Peptidase M1 membrane alanine aminopeptidase" evidence="26">
    <location>
        <begin position="207"/>
        <end position="435"/>
    </location>
</feature>
<protein>
    <recommendedName>
        <fullName evidence="6">Aminopeptidase N</fullName>
        <ecNumber evidence="5">3.4.11.2</ecNumber>
    </recommendedName>
</protein>
<keyword evidence="21" id="KW-0449">Lipoprotein</keyword>
<dbReference type="InterPro" id="IPR034016">
    <property type="entry name" value="M1_APN-typ"/>
</dbReference>
<evidence type="ECO:0000256" key="11">
    <source>
        <dbReference type="ARBA" id="ARBA00022723"/>
    </source>
</evidence>
<dbReference type="InterPro" id="IPR027268">
    <property type="entry name" value="Peptidase_M4/M1_CTD_sf"/>
</dbReference>
<evidence type="ECO:0000313" key="29">
    <source>
        <dbReference type="EMBL" id="EFN87053.1"/>
    </source>
</evidence>
<dbReference type="FunFam" id="2.60.40.1730:FF:000012">
    <property type="entry name" value="Aminopeptidase N"/>
    <property type="match status" value="1"/>
</dbReference>
<keyword evidence="19" id="KW-1015">Disulfide bond</keyword>
<dbReference type="FunFam" id="2.60.40.1910:FF:000008">
    <property type="entry name" value="Aminopeptidase"/>
    <property type="match status" value="1"/>
</dbReference>
<organism evidence="30">
    <name type="scientific">Harpegnathos saltator</name>
    <name type="common">Jerdon's jumping ant</name>
    <dbReference type="NCBI Taxonomy" id="610380"/>
    <lineage>
        <taxon>Eukaryota</taxon>
        <taxon>Metazoa</taxon>
        <taxon>Ecdysozoa</taxon>
        <taxon>Arthropoda</taxon>
        <taxon>Hexapoda</taxon>
        <taxon>Insecta</taxon>
        <taxon>Pterygota</taxon>
        <taxon>Neoptera</taxon>
        <taxon>Endopterygota</taxon>
        <taxon>Hymenoptera</taxon>
        <taxon>Apocrita</taxon>
        <taxon>Aculeata</taxon>
        <taxon>Formicoidea</taxon>
        <taxon>Formicidae</taxon>
        <taxon>Ponerinae</taxon>
        <taxon>Ponerini</taxon>
        <taxon>Harpegnathos</taxon>
    </lineage>
</organism>
<dbReference type="InterPro" id="IPR050344">
    <property type="entry name" value="Peptidase_M1_aminopeptidases"/>
</dbReference>
<feature type="transmembrane region" description="Helical" evidence="25">
    <location>
        <begin position="2625"/>
        <end position="2644"/>
    </location>
</feature>
<feature type="domain" description="Peptidase M1 membrane alanine aminopeptidase" evidence="26">
    <location>
        <begin position="1966"/>
        <end position="2190"/>
    </location>
</feature>
<evidence type="ECO:0000256" key="16">
    <source>
        <dbReference type="ARBA" id="ARBA00022989"/>
    </source>
</evidence>
<feature type="binding site" evidence="23">
    <location>
        <position position="279"/>
    </location>
    <ligand>
        <name>Zn(2+)</name>
        <dbReference type="ChEBI" id="CHEBI:29105"/>
        <note>catalytic</note>
    </ligand>
</feature>
<feature type="site" description="Transition state stabilizer" evidence="24">
    <location>
        <position position="365"/>
    </location>
</feature>
<dbReference type="GO" id="GO:0043171">
    <property type="term" value="P:peptide catabolic process"/>
    <property type="evidence" value="ECO:0007669"/>
    <property type="project" value="TreeGrafter"/>
</dbReference>
<dbReference type="OrthoDB" id="10031169at2759"/>
<evidence type="ECO:0000256" key="17">
    <source>
        <dbReference type="ARBA" id="ARBA00023049"/>
    </source>
</evidence>
<comment type="catalytic activity">
    <reaction evidence="1">
        <text>Release of an N-terminal amino acid, Xaa-|-Yaa- from a peptide, amide or arylamide. Xaa is preferably Ala, but may be most amino acids including Pro (slow action). When a terminal hydrophobic residue is followed by a prolyl residue, the two may be released as an intact Xaa-Pro dipeptide.</text>
        <dbReference type="EC" id="3.4.11.2"/>
    </reaction>
</comment>
<dbReference type="Pfam" id="PF11838">
    <property type="entry name" value="ERAP1_C"/>
    <property type="match status" value="3"/>
</dbReference>
<keyword evidence="30" id="KW-1185">Reference proteome</keyword>
<keyword evidence="7" id="KW-1003">Cell membrane</keyword>
<dbReference type="Pfam" id="PF01433">
    <property type="entry name" value="Peptidase_M1"/>
    <property type="match status" value="3"/>
</dbReference>
<name>E2BB80_HARSA</name>
<dbReference type="PRINTS" id="PR00756">
    <property type="entry name" value="ALADIPTASE"/>
</dbReference>
<keyword evidence="29" id="KW-0031">Aminopeptidase</keyword>
<evidence type="ECO:0000256" key="2">
    <source>
        <dbReference type="ARBA" id="ARBA00004606"/>
    </source>
</evidence>
<evidence type="ECO:0000256" key="21">
    <source>
        <dbReference type="ARBA" id="ARBA00023288"/>
    </source>
</evidence>
<evidence type="ECO:0000256" key="4">
    <source>
        <dbReference type="ARBA" id="ARBA00010136"/>
    </source>
</evidence>
<dbReference type="EC" id="3.4.11.2" evidence="5"/>
<dbReference type="Proteomes" id="UP000008237">
    <property type="component" value="Unassembled WGS sequence"/>
</dbReference>
<evidence type="ECO:0000259" key="27">
    <source>
        <dbReference type="Pfam" id="PF11838"/>
    </source>
</evidence>
<evidence type="ECO:0000256" key="7">
    <source>
        <dbReference type="ARBA" id="ARBA00022475"/>
    </source>
</evidence>
<dbReference type="GO" id="GO:0005886">
    <property type="term" value="C:plasma membrane"/>
    <property type="evidence" value="ECO:0007669"/>
    <property type="project" value="UniProtKB-SubCell"/>
</dbReference>
<accession>E2BB80</accession>
<evidence type="ECO:0000256" key="22">
    <source>
        <dbReference type="PIRSR" id="PIRSR634016-1"/>
    </source>
</evidence>
<keyword evidence="16 25" id="KW-1133">Transmembrane helix</keyword>
<comment type="subcellular location">
    <subcellularLocation>
        <location evidence="3">Cell membrane</location>
        <topology evidence="3">Lipid-anchor</topology>
        <topology evidence="3">GPI-anchor</topology>
    </subcellularLocation>
    <subcellularLocation>
        <location evidence="2">Membrane</location>
        <topology evidence="2">Single-pass type II membrane protein</topology>
    </subcellularLocation>
</comment>
<sequence length="2647" mass="307676">MFMPELQNTFKFDGIVIISAAVEQETDSITLNVGDLKINSQSVLINQTNIRDSDSYDNVTEKYTITLLKTLKKGSQILITFGFEGKLRDDMIGFYRSSYFDENKQIKWLAATQFQATHARHAFPCFDEPSFKAMFTIRILRNKNHTCLSNMPLAMSKQKGNMIWDTFKQTVPMSSYLVAFVISEFHHLEQGQFKVWARPSVFNQAAYALKVGTTALKLLGNRFGQNYNLPKMDMVAVPDFSAGAMENWGLVMYREIQMLYDEAESSAPAQQTVASAVAHELTHMWFGNLVTPEWWSCLWLSEAFAKYFEYFATAEIETTWNMKEQFVVTEHQAALTADSLESSHPMTREVSSQSQINEMGDVITYSKGASIVRMMNLIFGDDVFNSALRDYLNKNKEKGIGRPDALWTVLQARMNRAAPSEFFSETSVKTIMDTWTTQTGYPVVSVAINDKGVVHVGQERLFLRKLDHLNAERRNTNVTWWVPLTWTTRSELNFDDTTTRHWLSTKEDTLNLQVDPKEWLILNIQSSGFYRVNYNRNGWQRIFDALHSDKFDDIHVLNRAALVDDLLNLGRAGYQDYETVLDGITYLKRETDYLPFKAALNSLSYLDARFRGYEEHSLFKQYVLSLINDRRKELGHENRADDNRLTVLLRRDLNFWACNLDDEECVTTYVNKFQEWKANPSIPIKPNERTTTYCIGIRNGISDDWDFLWERYLYSDNAAEQIEIINALGCSLNTTILEKYLKYAISDYQINRIRRQDSKLVFDAVCSSMVGAEYILDFVEKHYKDMEKYYGGLSTVATILDGASQHFSTVRVVNKFENLVDSHKTKFAPILKSLANSLKVARYELEWYKVASGPIIRWIRNYNAREYRLPTKITPYKYIITLTHVKLSDFTFDGHVEINVSVAEQTDLIVLHSVNLELNSVKVKADQNELKVTHQLVSKYDFLEIKLDQTVNTDMNLTIEIAYKGVLAPDLRGFYKSYYVNNEGSLSWLAATQLEPVHARRMFPCFDEPGLKAIFTIRVCTETQSHNVISNMKREQVKEKGLLAKCCSYDCPPDNFYVFSESLKMSTYLVAVLVSDFNFKRIEDKFAVYARPNAIEQTEYALSVISPLVDFFESNFNQDYQIEKLDMVALPDFEMGAMENWGLLTYREARLLYDKNHSSITSKQAIRNVIAHEIAHQWFGNLVSPAWWKYVWLSEGFGRYFQYHATATAFADTTLESQFVVDQVHSAFIADSSSSTHPMTHDVYTPDEIQDIFDTISYAKAASVLRMVEKSFGRKVFYEALKGYLDEQKYDVSKPEDLYRELQKQINLEKRKENIQEILDTWTTQPGYPVLYVDVQDNVIILKQERFLLKRREFLTDDNIWHIPITMVPVISSLIPDYQNTTPSFYRVNYNEDHWLQLTKVLKSWNSYAIHEINRAALIDDLMNLARADYVNYGIAISATEYLAEEKDYLPWRAFYNNLPYLNRRFWGRDIEALYKKYLVLLIKPLYAQLTFDDDNENESDEDDLIRTENMLRIYTREWACKLDIADCRFHAARYFQQKRYNLKEIPPNYRGAVYCTAMRADVTESTYKFLLMEYEKSNVMADKLVTLSSLACSQQRTILEKLLLAAIEEDSLIRLQDVTKVFSDVYDASIIGVDVVINVIRNETNYDNMSNRFGGYAQIKEIVGALASRLSTYQLYGKYQELLDWLVDKEPAFKDSKESYLANAEYEFDWYEKQAPEIFEALDKLLPDNTYRLPNTLYPEQYDIYLTPEIENKIFQGEVQIYIRVEKNTTAIFLNAHNLRVTSVEVRRIHSEEDDGLEATENIPLLDYVLDTDTQQLKIYLAEFLNAKNIKVNIEFSGTLNDNMQGFYRSSYKDKSRKQHWLATTQFEPVHAREAFPCFDEPAFKSKFLINIQRPESYTSLSNMPLSKTVLSEKAGYEWDIFHTTAVEIPTYLVAFVVSEFKPLLKTADKINVWGRPEVVMNGYFAQETAEKHLEILQNFTDIDYPLPKIDLVGIPDFNMGAMENWGLITFREYGLFHKNYLTTSTYEKYIISVVAHELAHTWFGNLVTCQWWDYIWLNEGFAEYFEWYSSDQMLPEENYMDIFVVYEMHPALEKDALDSAHPMTNPVKTPEEIKGIFDYVTYGKSSCVLRMLFNAFDDEVYKSALRDYLKQHQGGTARPADLWKSFEPYASITVDIKDLNIKEVMDTWTDQPGYPVVHAHLNDYKLTLSQERFILSNKTRQSRPNTEFYWIPIHIDTSLKYDNYISMKRKTWLGPEPKELYVNPTNEWVVVNYKQTGFYRVNYDEYLWQQLIDYLQSNRYGTIDVVNRAQILDDLYYLARAGYVNDEFWWKASKYLVQETEHLPWKAFLNSLSYVYERFEGQSCEEHLKEYVLRLMSKTYNLVQGFQDSSKDRLVDRLHKEMILQWACKLGNPNCIEESINWFRAWRQNIINGIPPNAKAAAYCAAIKNGTSGDWNFLWNKYLETNFASEKLVIINALGCSRDPDVLDNYLKKVFNDGNKGVVFRKKDVPTVFASVYGSSQLGINVTLDFIRHNLQNLHDYYGNWDDVRELAANAASHISDVTVYNKLTYLHAVKPDVFPKHLVQPVYDTVADNIDWYETHGKSFGLWISTELYGTKGGGCAMIKPLNVIVMTLIALISYFISCH</sequence>
<dbReference type="GO" id="GO:0070006">
    <property type="term" value="F:metalloaminopeptidase activity"/>
    <property type="evidence" value="ECO:0007669"/>
    <property type="project" value="TreeGrafter"/>
</dbReference>
<feature type="binding site" evidence="23">
    <location>
        <position position="302"/>
    </location>
    <ligand>
        <name>Zn(2+)</name>
        <dbReference type="ChEBI" id="CHEBI:29105"/>
        <note>catalytic</note>
    </ligand>
</feature>
<feature type="domain" description="ERAP1-like C-terminal" evidence="27">
    <location>
        <begin position="1384"/>
        <end position="1685"/>
    </location>
</feature>